<sequence length="211" mass="24374">MKIRNIINSTIALFMVLTFASCDALDLKPISFITNESFWQTEDDVKGALNGIYVQLRGAAEHDLYILGEARSEILTVGIGGYGGYDIYYYNTLTQANMPISWIRYYQIVNSCNLLLKYAPNVTFNNETSRNKMLAQAYTMRAFMYFVMTRTWGDLIIHTDPIENTNSEVLYKERRPQTEVFQLIKDDLEKALSLYPDDNFGDLWGTERNVY</sequence>
<dbReference type="Pfam" id="PF14322">
    <property type="entry name" value="SusD-like_3"/>
    <property type="match status" value="1"/>
</dbReference>
<dbReference type="PATRIC" id="fig|1339349.3.peg.646"/>
<dbReference type="Proteomes" id="UP000028013">
    <property type="component" value="Unassembled WGS sequence"/>
</dbReference>
<dbReference type="Gene3D" id="1.25.40.390">
    <property type="match status" value="1"/>
</dbReference>
<feature type="domain" description="SusD-like N-terminal" evidence="2">
    <location>
        <begin position="92"/>
        <end position="198"/>
    </location>
</feature>
<protein>
    <submittedName>
        <fullName evidence="3">Starch-binding associating with outer membrane family protein</fullName>
    </submittedName>
</protein>
<gene>
    <name evidence="3" type="ORF">M094_3817</name>
</gene>
<proteinExistence type="predicted"/>
<feature type="signal peptide" evidence="1">
    <location>
        <begin position="1"/>
        <end position="24"/>
    </location>
</feature>
<evidence type="ECO:0000256" key="1">
    <source>
        <dbReference type="SAM" id="SignalP"/>
    </source>
</evidence>
<dbReference type="PROSITE" id="PS51257">
    <property type="entry name" value="PROKAR_LIPOPROTEIN"/>
    <property type="match status" value="1"/>
</dbReference>
<dbReference type="InterPro" id="IPR033985">
    <property type="entry name" value="SusD-like_N"/>
</dbReference>
<reference evidence="3 4" key="1">
    <citation type="submission" date="2014-04" db="EMBL/GenBank/DDBJ databases">
        <authorList>
            <person name="Sears C."/>
            <person name="Carroll K."/>
            <person name="Sack B.R."/>
            <person name="Qadri F."/>
            <person name="Myers L.L."/>
            <person name="Chung G.-T."/>
            <person name="Escheverria P."/>
            <person name="Fraser C.M."/>
            <person name="Sadzewicz L."/>
            <person name="Shefchek K.A."/>
            <person name="Tallon L."/>
            <person name="Das S.P."/>
            <person name="Daugherty S."/>
            <person name="Mongodin E.F."/>
        </authorList>
    </citation>
    <scope>NUCLEOTIDE SEQUENCE [LARGE SCALE GENOMIC DNA]</scope>
    <source>
        <strain evidence="3 4">3978 T3 ii</strain>
    </source>
</reference>
<organism evidence="3 4">
    <name type="scientific">Bacteroides uniformis str. 3978 T3 ii</name>
    <dbReference type="NCBI Taxonomy" id="1339349"/>
    <lineage>
        <taxon>Bacteria</taxon>
        <taxon>Pseudomonadati</taxon>
        <taxon>Bacteroidota</taxon>
        <taxon>Bacteroidia</taxon>
        <taxon>Bacteroidales</taxon>
        <taxon>Bacteroidaceae</taxon>
        <taxon>Bacteroides</taxon>
    </lineage>
</organism>
<keyword evidence="1" id="KW-0732">Signal</keyword>
<evidence type="ECO:0000259" key="2">
    <source>
        <dbReference type="Pfam" id="PF14322"/>
    </source>
</evidence>
<feature type="chain" id="PRO_5001744749" evidence="1">
    <location>
        <begin position="25"/>
        <end position="211"/>
    </location>
</feature>
<evidence type="ECO:0000313" key="4">
    <source>
        <dbReference type="Proteomes" id="UP000028013"/>
    </source>
</evidence>
<accession>A0A078S5L8</accession>
<dbReference type="RefSeq" id="WP_230583286.1">
    <property type="nucleotide sequence ID" value="NZ_JNHN01000082.1"/>
</dbReference>
<name>A0A078S5L8_BACUN</name>
<dbReference type="InterPro" id="IPR011990">
    <property type="entry name" value="TPR-like_helical_dom_sf"/>
</dbReference>
<comment type="caution">
    <text evidence="3">The sequence shown here is derived from an EMBL/GenBank/DDBJ whole genome shotgun (WGS) entry which is preliminary data.</text>
</comment>
<dbReference type="AlphaFoldDB" id="A0A078S5L8"/>
<dbReference type="SUPFAM" id="SSF48452">
    <property type="entry name" value="TPR-like"/>
    <property type="match status" value="1"/>
</dbReference>
<dbReference type="EMBL" id="JNHN01000082">
    <property type="protein sequence ID" value="KDS57252.1"/>
    <property type="molecule type" value="Genomic_DNA"/>
</dbReference>
<evidence type="ECO:0000313" key="3">
    <source>
        <dbReference type="EMBL" id="KDS57252.1"/>
    </source>
</evidence>